<feature type="region of interest" description="Disordered" evidence="10">
    <location>
        <begin position="1817"/>
        <end position="1853"/>
    </location>
</feature>
<evidence type="ECO:0000259" key="12">
    <source>
        <dbReference type="Pfam" id="PF21093"/>
    </source>
</evidence>
<sequence>MPPHRELGQGLGGKPSHLNTWSFAGLFEAVSLLDGEARQSAENLQGLIDNRMDDIKLGLGAFKEPSASARTGMASATNAAGQKYTEPQINLAKRLSDTVKLNETQALSVIEELSLEMDIPDTITDVVLLNAVTTYWKERLSLVALLKEIIGQVTENNHNTDYGTIPSINQCLSQSFALIQKLLKQYRDRASEEASDYFTSNSEYLDLWIDQCLAEQAALLEVSIFLCIAGTDSKIDLPKVILEALLATQFGRQQHYKARIRKETHDVCDNIRLFCIVLSLAALDLENLFDQATTGLNDNNHIFKSASHVQHINNTLQGAERQQELGPFILAWCSVLSSHATTLPEDRRRDVDKLAGQLAYVALETLKFFSFASSLFSNELFDNASKDGPTFRRLFFLLMELVLLDHRPTNIKDFDGLVICLSDLLTGEAHLCHLVWDESTDLGQGVTNVLDAARGRFPVHFEPLLKLLTALATGSEDSARHTIQFFRHLPSLSHFLSDKAQSVEIDTHATEGSTLYRSIQEVPFGIETGGPFMMLPAGIEGRLVSAPNAPQVVQWAYENSGWELCASMLDVFRMLDRDTDSNAYVKITHIKAILSLLQALYQHPGVTTELTAYFLSGKQGASLIPTLFAILDQSSKFQNPPLDVIASCLHCLRWISQSYSQDVWLFLRQSSFLPSVITTTVQFTGSSRVQTSGLAYQLLTRFECLQGNYAVTLAFLELIQTLTLNAQQKEVWDSKELRCLKAEILYPCLAYIQNDLFCNFESWHYVNIRDRFVIGSRILSILNNTLEDLPLLSGSDATEYISLSTLQDYLLRNFLYDGGKQLALPLVSLIGSGPDLSSYFSKYDRTRELGDIYVMIYQGLKFIKSLLRHRKISGGQPSFLEVYMLDRTVGRANASLIQVLASYSDLSCGTDVALVSTDVLTLLCALTNEWQTRPSFVGYLGTSDQAQQLVSTLVNRVGDDGQTAEYRIALWSLITITLTTQPGLATLFLSNDRVNPVTGLLDNQFKEIAKNSILVKALDILHKKDAVLDTDPEILPHALYFLDVLWQNALDHAVLIKSLQDNDAFWNDLGDVLSRPDIHTELELAKWEDVFSCYNRDPMAQVFHVSSVNAEQRSRGHALRIFALAIHFHYASQGVLTRDVDSLPKGIKSFIQMCVQQGKFGEWNETIPKIHYHAQGHRELKEMGQELTVPLDYLKLAVKRWHENYDADHLAGETFMMDLGKARFKFIWGGKVREHAFLRTLFHVNLNWSIVHAEMERLSAWRFFVEVATNDLGAAFWAGKSAGAEANAYYHFVICLLDHIERETNGSAVLRMARQNCCLLLQTVIENSATVKRSDKKNLAVHFPEIVTKLQKLIQNPEMGILESVQNAADGLAVHQPLLLTLLFCYRALHDKEVLTIMDQEHQALVQKSSILLLPTIAQCFSVVVESYLSGQYDHSDMIVVLLALLEEICHPIWNPHAGLWIPILRNLDVVRLNLQLCAHSVSTGQFDSRPSFFEGSLNFLLALANIPEMAAYLCDAGVMSMLTHNGLTASLQGGEIEHLDEVHGDRGNWHQAWCMYLAIVTSLLRSMSSSDAFMQLLIGFIQIYGNQISKGLDTSTDRPMTSAKLEEMERITMLFYELSKHDVRLEPLGGEEVLKAFFDRSLFILQHAVHLFTHPHTLASLTRAVTRAEHKNQESSDNKTLTTTIEDKLATVVRNILSAILVWTDPALILTKSNLEWPIRKTTIAPISNTPVYEPASIGTMFDLVQYATTSLMEWEARLEGKTGGSAGLFKNSSDDDRQTNVNASSSTSTTNSKPSSRLACFGTFLSSASTTSGDANAAGSASATAGANGVAGTTSPRPSTAVTVDSPTRSDESAFATLSSSTGSSIRMISLLEDAFVVMATQLALYMYHPQLDASVRREIQELCIDFIATLNSTQRMLQRFENVPAQARKDELGAEAYAQIRALRDNMIPIIKNFAQTKINIQ</sequence>
<dbReference type="GO" id="GO:0006606">
    <property type="term" value="P:protein import into nucleus"/>
    <property type="evidence" value="ECO:0007669"/>
    <property type="project" value="TreeGrafter"/>
</dbReference>
<dbReference type="InterPro" id="IPR018864">
    <property type="entry name" value="Nucleoporin_Nup188_N"/>
</dbReference>
<feature type="compositionally biased region" description="Low complexity" evidence="10">
    <location>
        <begin position="1817"/>
        <end position="1837"/>
    </location>
</feature>
<comment type="subcellular location">
    <subcellularLocation>
        <location evidence="1">Nucleus</location>
        <location evidence="1">Nuclear pore complex</location>
    </subcellularLocation>
</comment>
<evidence type="ECO:0000256" key="6">
    <source>
        <dbReference type="ARBA" id="ARBA00023132"/>
    </source>
</evidence>
<evidence type="ECO:0000256" key="10">
    <source>
        <dbReference type="SAM" id="MobiDB-lite"/>
    </source>
</evidence>
<keyword evidence="2" id="KW-0813">Transport</keyword>
<evidence type="ECO:0000256" key="9">
    <source>
        <dbReference type="ARBA" id="ARBA00040174"/>
    </source>
</evidence>
<organism evidence="13 14">
    <name type="scientific">Linnemannia gamsii</name>
    <dbReference type="NCBI Taxonomy" id="64522"/>
    <lineage>
        <taxon>Eukaryota</taxon>
        <taxon>Fungi</taxon>
        <taxon>Fungi incertae sedis</taxon>
        <taxon>Mucoromycota</taxon>
        <taxon>Mortierellomycotina</taxon>
        <taxon>Mortierellomycetes</taxon>
        <taxon>Mortierellales</taxon>
        <taxon>Mortierellaceae</taxon>
        <taxon>Linnemannia</taxon>
    </lineage>
</organism>
<keyword evidence="4" id="KW-0653">Protein transport</keyword>
<evidence type="ECO:0000259" key="11">
    <source>
        <dbReference type="Pfam" id="PF10487"/>
    </source>
</evidence>
<feature type="region of interest" description="Disordered" evidence="10">
    <location>
        <begin position="1767"/>
        <end position="1798"/>
    </location>
</feature>
<accession>A0A9P6R4I2</accession>
<evidence type="ECO:0000256" key="1">
    <source>
        <dbReference type="ARBA" id="ARBA00004567"/>
    </source>
</evidence>
<dbReference type="PANTHER" id="PTHR31431">
    <property type="entry name" value="NUCLEOPORIN NUP188 HOMOLOG"/>
    <property type="match status" value="1"/>
</dbReference>
<protein>
    <recommendedName>
        <fullName evidence="9">Nucleoporin NUP188</fullName>
    </recommendedName>
</protein>
<dbReference type="Proteomes" id="UP000823405">
    <property type="component" value="Unassembled WGS sequence"/>
</dbReference>
<dbReference type="PANTHER" id="PTHR31431:SF1">
    <property type="entry name" value="NUCLEOPORIN NUP188"/>
    <property type="match status" value="1"/>
</dbReference>
<dbReference type="Pfam" id="PF21093">
    <property type="entry name" value="Nup188_N-subdom_III"/>
    <property type="match status" value="1"/>
</dbReference>
<feature type="compositionally biased region" description="Low complexity" evidence="10">
    <location>
        <begin position="1781"/>
        <end position="1798"/>
    </location>
</feature>
<comment type="caution">
    <text evidence="13">The sequence shown here is derived from an EMBL/GenBank/DDBJ whole genome shotgun (WGS) entry which is preliminary data.</text>
</comment>
<keyword evidence="6" id="KW-0906">Nuclear pore complex</keyword>
<evidence type="ECO:0000256" key="4">
    <source>
        <dbReference type="ARBA" id="ARBA00022927"/>
    </source>
</evidence>
<feature type="domain" description="Nucleoporin Nup188 N-terminal" evidence="11">
    <location>
        <begin position="77"/>
        <end position="349"/>
    </location>
</feature>
<gene>
    <name evidence="13" type="ORF">BGZ97_011107</name>
</gene>
<keyword evidence="5" id="KW-0811">Translocation</keyword>
<dbReference type="Pfam" id="PF10487">
    <property type="entry name" value="Nup188_N"/>
    <property type="match status" value="1"/>
</dbReference>
<feature type="compositionally biased region" description="Polar residues" evidence="10">
    <location>
        <begin position="1838"/>
        <end position="1849"/>
    </location>
</feature>
<keyword evidence="3" id="KW-0509">mRNA transport</keyword>
<evidence type="ECO:0000256" key="5">
    <source>
        <dbReference type="ARBA" id="ARBA00023010"/>
    </source>
</evidence>
<dbReference type="GO" id="GO:0017056">
    <property type="term" value="F:structural constituent of nuclear pore"/>
    <property type="evidence" value="ECO:0007669"/>
    <property type="project" value="InterPro"/>
</dbReference>
<dbReference type="GO" id="GO:0006405">
    <property type="term" value="P:RNA export from nucleus"/>
    <property type="evidence" value="ECO:0007669"/>
    <property type="project" value="TreeGrafter"/>
</dbReference>
<evidence type="ECO:0000256" key="8">
    <source>
        <dbReference type="ARBA" id="ARBA00038387"/>
    </source>
</evidence>
<dbReference type="InterPro" id="IPR048883">
    <property type="entry name" value="Nup188_N-subdom_III"/>
</dbReference>
<dbReference type="Gene3D" id="1.25.10.70">
    <property type="match status" value="1"/>
</dbReference>
<reference evidence="13" key="1">
    <citation type="journal article" date="2020" name="Fungal Divers.">
        <title>Resolving the Mortierellaceae phylogeny through synthesis of multi-gene phylogenetics and phylogenomics.</title>
        <authorList>
            <person name="Vandepol N."/>
            <person name="Liber J."/>
            <person name="Desiro A."/>
            <person name="Na H."/>
            <person name="Kennedy M."/>
            <person name="Barry K."/>
            <person name="Grigoriev I.V."/>
            <person name="Miller A.N."/>
            <person name="O'Donnell K."/>
            <person name="Stajich J.E."/>
            <person name="Bonito G."/>
        </authorList>
    </citation>
    <scope>NUCLEOTIDE SEQUENCE</scope>
    <source>
        <strain evidence="13">NVP60</strain>
    </source>
</reference>
<proteinExistence type="inferred from homology"/>
<dbReference type="GO" id="GO:0051028">
    <property type="term" value="P:mRNA transport"/>
    <property type="evidence" value="ECO:0007669"/>
    <property type="project" value="UniProtKB-KW"/>
</dbReference>
<evidence type="ECO:0000313" key="14">
    <source>
        <dbReference type="Proteomes" id="UP000823405"/>
    </source>
</evidence>
<comment type="similarity">
    <text evidence="8">Belongs to the Nup188 family.</text>
</comment>
<keyword evidence="7" id="KW-0539">Nucleus</keyword>
<dbReference type="InterPro" id="IPR044840">
    <property type="entry name" value="Nup188"/>
</dbReference>
<evidence type="ECO:0000256" key="7">
    <source>
        <dbReference type="ARBA" id="ARBA00023242"/>
    </source>
</evidence>
<dbReference type="EMBL" id="JAAAIN010000607">
    <property type="protein sequence ID" value="KAG0312539.1"/>
    <property type="molecule type" value="Genomic_DNA"/>
</dbReference>
<keyword evidence="14" id="KW-1185">Reference proteome</keyword>
<name>A0A9P6R4I2_9FUNG</name>
<evidence type="ECO:0000256" key="2">
    <source>
        <dbReference type="ARBA" id="ARBA00022448"/>
    </source>
</evidence>
<evidence type="ECO:0000256" key="3">
    <source>
        <dbReference type="ARBA" id="ARBA00022816"/>
    </source>
</evidence>
<dbReference type="OrthoDB" id="102511at2759"/>
<evidence type="ECO:0000313" key="13">
    <source>
        <dbReference type="EMBL" id="KAG0312539.1"/>
    </source>
</evidence>
<dbReference type="GO" id="GO:0044611">
    <property type="term" value="C:nuclear pore inner ring"/>
    <property type="evidence" value="ECO:0007669"/>
    <property type="project" value="TreeGrafter"/>
</dbReference>
<feature type="domain" description="Nucleoporin Nup188 N-terminal subdomain III" evidence="12">
    <location>
        <begin position="552"/>
        <end position="990"/>
    </location>
</feature>